<evidence type="ECO:0000313" key="3">
    <source>
        <dbReference type="Proteomes" id="UP000653730"/>
    </source>
</evidence>
<protein>
    <recommendedName>
        <fullName evidence="4">DUF3945 domain-containing protein</fullName>
    </recommendedName>
</protein>
<accession>A0A926Q0Z4</accession>
<sequence length="258" mass="30133">MNQENLSFLQEQVMYAGFGDTLDNTLKEKMAQKPATFTLDYKTAYGDDKVDAKLHFSQSKREDSDMYFFNSYKVNLKREGKPDMEQQFYINLGNNITLKEAYNLMQGRAVNKNLRNKEGEAYNTWVQLDFKETNDKGNYQMKYYNENYGYDLDTALQKYPLRELEKDSYKSNLMESLKKGNPASATLIREGKEDQKVYIVANPKFKSVTLLDSNMQRLGRRQREKQDSSKTKKQTQTPEGEDNSPSAKKKRRRKAKTV</sequence>
<dbReference type="Proteomes" id="UP000653730">
    <property type="component" value="Unassembled WGS sequence"/>
</dbReference>
<keyword evidence="3" id="KW-1185">Reference proteome</keyword>
<reference evidence="2 3" key="1">
    <citation type="submission" date="2020-09" db="EMBL/GenBank/DDBJ databases">
        <title>Sinomicrobium weinanense sp. nov., a halophilic bacteria isolated from saline-alkali soil.</title>
        <authorList>
            <person name="Wu P."/>
            <person name="Ren H."/>
            <person name="Mei Y."/>
            <person name="Liang Y."/>
            <person name="Chen Z."/>
        </authorList>
    </citation>
    <scope>NUCLEOTIDE SEQUENCE [LARGE SCALE GENOMIC DNA]</scope>
    <source>
        <strain evidence="2 3">FJxs</strain>
    </source>
</reference>
<proteinExistence type="predicted"/>
<evidence type="ECO:0000313" key="2">
    <source>
        <dbReference type="EMBL" id="MBC9795352.1"/>
    </source>
</evidence>
<name>A0A926Q0Z4_9FLAO</name>
<gene>
    <name evidence="2" type="ORF">IBL28_05210</name>
</gene>
<dbReference type="RefSeq" id="WP_187964507.1">
    <property type="nucleotide sequence ID" value="NZ_JACVDC010000009.1"/>
</dbReference>
<dbReference type="EMBL" id="JACVDC010000009">
    <property type="protein sequence ID" value="MBC9795352.1"/>
    <property type="molecule type" value="Genomic_DNA"/>
</dbReference>
<evidence type="ECO:0000256" key="1">
    <source>
        <dbReference type="SAM" id="MobiDB-lite"/>
    </source>
</evidence>
<dbReference type="AlphaFoldDB" id="A0A926Q0Z4"/>
<feature type="compositionally biased region" description="Basic residues" evidence="1">
    <location>
        <begin position="247"/>
        <end position="258"/>
    </location>
</feature>
<feature type="region of interest" description="Disordered" evidence="1">
    <location>
        <begin position="211"/>
        <end position="258"/>
    </location>
</feature>
<organism evidence="2 3">
    <name type="scientific">Sinomicrobium weinanense</name>
    <dbReference type="NCBI Taxonomy" id="2842200"/>
    <lineage>
        <taxon>Bacteria</taxon>
        <taxon>Pseudomonadati</taxon>
        <taxon>Bacteroidota</taxon>
        <taxon>Flavobacteriia</taxon>
        <taxon>Flavobacteriales</taxon>
        <taxon>Flavobacteriaceae</taxon>
        <taxon>Sinomicrobium</taxon>
    </lineage>
</organism>
<comment type="caution">
    <text evidence="2">The sequence shown here is derived from an EMBL/GenBank/DDBJ whole genome shotgun (WGS) entry which is preliminary data.</text>
</comment>
<evidence type="ECO:0008006" key="4">
    <source>
        <dbReference type="Google" id="ProtNLM"/>
    </source>
</evidence>